<keyword evidence="11" id="KW-1185">Reference proteome</keyword>
<accession>A0A2U1SVB4</accession>
<proteinExistence type="predicted"/>
<keyword evidence="3 7" id="KW-0812">Transmembrane</keyword>
<evidence type="ECO:0000256" key="2">
    <source>
        <dbReference type="ARBA" id="ARBA00022475"/>
    </source>
</evidence>
<dbReference type="CDD" id="cd01610">
    <property type="entry name" value="PAP2_like"/>
    <property type="match status" value="1"/>
</dbReference>
<comment type="caution">
    <text evidence="9">The sequence shown here is derived from an EMBL/GenBank/DDBJ whole genome shotgun (WGS) entry which is preliminary data.</text>
</comment>
<keyword evidence="2" id="KW-1003">Cell membrane</keyword>
<evidence type="ECO:0000259" key="8">
    <source>
        <dbReference type="SMART" id="SM00014"/>
    </source>
</evidence>
<dbReference type="Pfam" id="PF01569">
    <property type="entry name" value="PAP2"/>
    <property type="match status" value="1"/>
</dbReference>
<dbReference type="Proteomes" id="UP000316781">
    <property type="component" value="Unassembled WGS sequence"/>
</dbReference>
<evidence type="ECO:0000256" key="1">
    <source>
        <dbReference type="ARBA" id="ARBA00004651"/>
    </source>
</evidence>
<dbReference type="PANTHER" id="PTHR14969">
    <property type="entry name" value="SPHINGOSINE-1-PHOSPHATE PHOSPHOHYDROLASE"/>
    <property type="match status" value="1"/>
</dbReference>
<feature type="domain" description="Phosphatidic acid phosphatase type 2/haloperoxidase" evidence="8">
    <location>
        <begin position="84"/>
        <end position="190"/>
    </location>
</feature>
<dbReference type="EMBL" id="PUIV01000001">
    <property type="protein sequence ID" value="PWB95561.1"/>
    <property type="molecule type" value="Genomic_DNA"/>
</dbReference>
<dbReference type="Proteomes" id="UP000245137">
    <property type="component" value="Unassembled WGS sequence"/>
</dbReference>
<comment type="subcellular location">
    <subcellularLocation>
        <location evidence="1">Cell membrane</location>
        <topology evidence="1">Multi-pass membrane protein</topology>
    </subcellularLocation>
</comment>
<keyword evidence="6 7" id="KW-0472">Membrane</keyword>
<dbReference type="AlphaFoldDB" id="A0A2U1SVB4"/>
<evidence type="ECO:0000313" key="12">
    <source>
        <dbReference type="Proteomes" id="UP000316781"/>
    </source>
</evidence>
<reference evidence="9" key="2">
    <citation type="submission" date="2018-02" db="EMBL/GenBank/DDBJ databases">
        <authorList>
            <person name="Cohen D.B."/>
            <person name="Kent A.D."/>
        </authorList>
    </citation>
    <scope>NUCLEOTIDE SEQUENCE</scope>
    <source>
        <strain evidence="9">DSM 17706</strain>
    </source>
</reference>
<feature type="transmembrane region" description="Helical" evidence="7">
    <location>
        <begin position="50"/>
        <end position="73"/>
    </location>
</feature>
<keyword evidence="5 7" id="KW-1133">Transmembrane helix</keyword>
<dbReference type="EMBL" id="VJMF01000023">
    <property type="protein sequence ID" value="TRL36216.1"/>
    <property type="molecule type" value="Genomic_DNA"/>
</dbReference>
<dbReference type="SMART" id="SM00014">
    <property type="entry name" value="acidPPc"/>
    <property type="match status" value="1"/>
</dbReference>
<organism evidence="9 11">
    <name type="scientific">Methylosinus sporium</name>
    <dbReference type="NCBI Taxonomy" id="428"/>
    <lineage>
        <taxon>Bacteria</taxon>
        <taxon>Pseudomonadati</taxon>
        <taxon>Pseudomonadota</taxon>
        <taxon>Alphaproteobacteria</taxon>
        <taxon>Hyphomicrobiales</taxon>
        <taxon>Methylocystaceae</taxon>
        <taxon>Methylosinus</taxon>
    </lineage>
</organism>
<protein>
    <submittedName>
        <fullName evidence="9">Phosphatase PAP2 family protein</fullName>
    </submittedName>
</protein>
<keyword evidence="4" id="KW-0378">Hydrolase</keyword>
<evidence type="ECO:0000256" key="5">
    <source>
        <dbReference type="ARBA" id="ARBA00022989"/>
    </source>
</evidence>
<evidence type="ECO:0000256" key="6">
    <source>
        <dbReference type="ARBA" id="ARBA00023136"/>
    </source>
</evidence>
<dbReference type="InterPro" id="IPR036938">
    <property type="entry name" value="PAP2/HPO_sf"/>
</dbReference>
<gene>
    <name evidence="9" type="ORF">C5689_00075</name>
    <name evidence="10" type="ORF">FM996_05465</name>
</gene>
<dbReference type="PANTHER" id="PTHR14969:SF62">
    <property type="entry name" value="DECAPRENYLPHOSPHORYL-5-PHOSPHORIBOSE PHOSPHATASE RV3807C-RELATED"/>
    <property type="match status" value="1"/>
</dbReference>
<dbReference type="GO" id="GO:0016787">
    <property type="term" value="F:hydrolase activity"/>
    <property type="evidence" value="ECO:0007669"/>
    <property type="project" value="UniProtKB-KW"/>
</dbReference>
<feature type="transmembrane region" description="Helical" evidence="7">
    <location>
        <begin position="138"/>
        <end position="163"/>
    </location>
</feature>
<dbReference type="InterPro" id="IPR000326">
    <property type="entry name" value="PAP2/HPO"/>
</dbReference>
<evidence type="ECO:0000313" key="9">
    <source>
        <dbReference type="EMBL" id="PWB95561.1"/>
    </source>
</evidence>
<evidence type="ECO:0000313" key="11">
    <source>
        <dbReference type="Proteomes" id="UP000245137"/>
    </source>
</evidence>
<reference evidence="9 11" key="1">
    <citation type="journal article" date="2018" name="Appl. Microbiol. Biotechnol.">
        <title>Co-cultivation of the strictly anaerobic methanogen Methanosarcina barkeri with aerobic methanotrophs in an oxygen-limited membrane bioreactor.</title>
        <authorList>
            <person name="In 't Zandt M.H."/>
            <person name="van den Bosch T.J.M."/>
            <person name="Rijkers R."/>
            <person name="van Kessel M.A.H.J."/>
            <person name="Jetten M.S.M."/>
            <person name="Welte C.U."/>
        </authorList>
    </citation>
    <scope>NUCLEOTIDE SEQUENCE [LARGE SCALE GENOMIC DNA]</scope>
    <source>
        <strain evidence="9 11">DSM 17706</strain>
    </source>
</reference>
<dbReference type="Gene3D" id="1.20.144.10">
    <property type="entry name" value="Phosphatidic acid phosphatase type 2/haloperoxidase"/>
    <property type="match status" value="1"/>
</dbReference>
<name>A0A2U1SVB4_METSR</name>
<reference evidence="10 12" key="3">
    <citation type="submission" date="2019-07" db="EMBL/GenBank/DDBJ databases">
        <title>Ln-dependent methylotrophs.</title>
        <authorList>
            <person name="Tani A."/>
        </authorList>
    </citation>
    <scope>NUCLEOTIDE SEQUENCE [LARGE SCALE GENOMIC DNA]</scope>
    <source>
        <strain evidence="10 12">SM89A</strain>
    </source>
</reference>
<evidence type="ECO:0000256" key="4">
    <source>
        <dbReference type="ARBA" id="ARBA00022801"/>
    </source>
</evidence>
<feature type="transmembrane region" description="Helical" evidence="7">
    <location>
        <begin position="175"/>
        <end position="194"/>
    </location>
</feature>
<evidence type="ECO:0000256" key="3">
    <source>
        <dbReference type="ARBA" id="ARBA00022692"/>
    </source>
</evidence>
<evidence type="ECO:0000256" key="7">
    <source>
        <dbReference type="SAM" id="Phobius"/>
    </source>
</evidence>
<dbReference type="OrthoDB" id="9780507at2"/>
<evidence type="ECO:0000313" key="10">
    <source>
        <dbReference type="EMBL" id="TRL36216.1"/>
    </source>
</evidence>
<dbReference type="RefSeq" id="WP_108915243.1">
    <property type="nucleotide sequence ID" value="NZ_BGJY01000001.1"/>
</dbReference>
<feature type="transmembrane region" description="Helical" evidence="7">
    <location>
        <begin position="79"/>
        <end position="99"/>
    </location>
</feature>
<dbReference type="SUPFAM" id="SSF48317">
    <property type="entry name" value="Acid phosphatase/Vanadium-dependent haloperoxidase"/>
    <property type="match status" value="1"/>
</dbReference>
<sequence>MLLASNRRLSLERLVLAETALLWRDRLLRADLAGVHLVARSTRFSLTRMLAITISKLGNGWIYPILAATIFALVGHEAWPVIALGGLNAALLHTLFPIIKKRIGRKRPFHVDPRLTSLLKILDEHSFPSGHMMTLSGVLAPIVLAWPSAAASAAALVLSMAWSRIATAHHYPSDVLGGLTMGVAMGYPLSACILGHW</sequence>
<dbReference type="GO" id="GO:0005886">
    <property type="term" value="C:plasma membrane"/>
    <property type="evidence" value="ECO:0007669"/>
    <property type="project" value="UniProtKB-SubCell"/>
</dbReference>